<keyword evidence="1" id="KW-1133">Transmembrane helix</keyword>
<feature type="transmembrane region" description="Helical" evidence="1">
    <location>
        <begin position="20"/>
        <end position="41"/>
    </location>
</feature>
<gene>
    <name evidence="2" type="ORF">HPB52_024314</name>
</gene>
<organism evidence="2 3">
    <name type="scientific">Rhipicephalus sanguineus</name>
    <name type="common">Brown dog tick</name>
    <name type="synonym">Ixodes sanguineus</name>
    <dbReference type="NCBI Taxonomy" id="34632"/>
    <lineage>
        <taxon>Eukaryota</taxon>
        <taxon>Metazoa</taxon>
        <taxon>Ecdysozoa</taxon>
        <taxon>Arthropoda</taxon>
        <taxon>Chelicerata</taxon>
        <taxon>Arachnida</taxon>
        <taxon>Acari</taxon>
        <taxon>Parasitiformes</taxon>
        <taxon>Ixodida</taxon>
        <taxon>Ixodoidea</taxon>
        <taxon>Ixodidae</taxon>
        <taxon>Rhipicephalinae</taxon>
        <taxon>Rhipicephalus</taxon>
        <taxon>Rhipicephalus</taxon>
    </lineage>
</organism>
<sequence>MEWRRRRRRRRGPPPPPSVADVLVILCGFVITLVVLTGLAASTRHLFKQKIAPPTLVCGVSRLSGMAELSGICSHIIYTGDMDIFSDGVEYTLLPADAVNFESFRKLGSPGSLVPQLLASVPLAPLWERLPDHVRWHRFGRGMARFINNASLHGIEELKANDPDAIMFLRLRYSAVLANNNNMERLVEYVRARWFAILRVLSDLRSCPDLVVFRTENHELSTRVLRAPNPYRRYIGADMAELFLLQELDKITMLRKPLDGQEWCLSFALGGLLYRYHMGLSFGDDAQTGPQEISLSEVCERFSVRRFEDLRTLSFYAMEHTKHTWVAFDDDWSLTRKALLARQREGPRMCVAVYHVELDDHRQSCGAGPAPVLRRLQRLVINGTTT</sequence>
<comment type="caution">
    <text evidence="2">The sequence shown here is derived from an EMBL/GenBank/DDBJ whole genome shotgun (WGS) entry which is preliminary data.</text>
</comment>
<dbReference type="EMBL" id="JABSTV010001074">
    <property type="protein sequence ID" value="KAH7985123.1"/>
    <property type="molecule type" value="Genomic_DNA"/>
</dbReference>
<evidence type="ECO:0000313" key="2">
    <source>
        <dbReference type="EMBL" id="KAH7985123.1"/>
    </source>
</evidence>
<evidence type="ECO:0000256" key="1">
    <source>
        <dbReference type="SAM" id="Phobius"/>
    </source>
</evidence>
<keyword evidence="3" id="KW-1185">Reference proteome</keyword>
<dbReference type="AlphaFoldDB" id="A0A9D4TCL4"/>
<protein>
    <submittedName>
        <fullName evidence="2">Uncharacterized protein</fullName>
    </submittedName>
</protein>
<proteinExistence type="predicted"/>
<dbReference type="Proteomes" id="UP000821837">
    <property type="component" value="Unassembled WGS sequence"/>
</dbReference>
<keyword evidence="1" id="KW-0472">Membrane</keyword>
<reference evidence="2" key="2">
    <citation type="submission" date="2021-09" db="EMBL/GenBank/DDBJ databases">
        <authorList>
            <person name="Jia N."/>
            <person name="Wang J."/>
            <person name="Shi W."/>
            <person name="Du L."/>
            <person name="Sun Y."/>
            <person name="Zhan W."/>
            <person name="Jiang J."/>
            <person name="Wang Q."/>
            <person name="Zhang B."/>
            <person name="Ji P."/>
            <person name="Sakyi L.B."/>
            <person name="Cui X."/>
            <person name="Yuan T."/>
            <person name="Jiang B."/>
            <person name="Yang W."/>
            <person name="Lam T.T.-Y."/>
            <person name="Chang Q."/>
            <person name="Ding S."/>
            <person name="Wang X."/>
            <person name="Zhu J."/>
            <person name="Ruan X."/>
            <person name="Zhao L."/>
            <person name="Wei J."/>
            <person name="Que T."/>
            <person name="Du C."/>
            <person name="Cheng J."/>
            <person name="Dai P."/>
            <person name="Han X."/>
            <person name="Huang E."/>
            <person name="Gao Y."/>
            <person name="Liu J."/>
            <person name="Shao H."/>
            <person name="Ye R."/>
            <person name="Li L."/>
            <person name="Wei W."/>
            <person name="Wang X."/>
            <person name="Wang C."/>
            <person name="Huo Q."/>
            <person name="Li W."/>
            <person name="Guo W."/>
            <person name="Chen H."/>
            <person name="Chen S."/>
            <person name="Zhou L."/>
            <person name="Zhou L."/>
            <person name="Ni X."/>
            <person name="Tian J."/>
            <person name="Zhou Y."/>
            <person name="Sheng Y."/>
            <person name="Liu T."/>
            <person name="Pan Y."/>
            <person name="Xia L."/>
            <person name="Li J."/>
            <person name="Zhao F."/>
            <person name="Cao W."/>
        </authorList>
    </citation>
    <scope>NUCLEOTIDE SEQUENCE</scope>
    <source>
        <strain evidence="2">Rsan-2018</strain>
        <tissue evidence="2">Larvae</tissue>
    </source>
</reference>
<name>A0A9D4TCL4_RHISA</name>
<evidence type="ECO:0000313" key="3">
    <source>
        <dbReference type="Proteomes" id="UP000821837"/>
    </source>
</evidence>
<dbReference type="VEuPathDB" id="VectorBase:RSAN_055187"/>
<accession>A0A9D4TCL4</accession>
<keyword evidence="1" id="KW-0812">Transmembrane</keyword>
<reference evidence="2" key="1">
    <citation type="journal article" date="2020" name="Cell">
        <title>Large-Scale Comparative Analyses of Tick Genomes Elucidate Their Genetic Diversity and Vector Capacities.</title>
        <authorList>
            <consortium name="Tick Genome and Microbiome Consortium (TIGMIC)"/>
            <person name="Jia N."/>
            <person name="Wang J."/>
            <person name="Shi W."/>
            <person name="Du L."/>
            <person name="Sun Y."/>
            <person name="Zhan W."/>
            <person name="Jiang J.F."/>
            <person name="Wang Q."/>
            <person name="Zhang B."/>
            <person name="Ji P."/>
            <person name="Bell-Sakyi L."/>
            <person name="Cui X.M."/>
            <person name="Yuan T.T."/>
            <person name="Jiang B.G."/>
            <person name="Yang W.F."/>
            <person name="Lam T.T."/>
            <person name="Chang Q.C."/>
            <person name="Ding S.J."/>
            <person name="Wang X.J."/>
            <person name="Zhu J.G."/>
            <person name="Ruan X.D."/>
            <person name="Zhao L."/>
            <person name="Wei J.T."/>
            <person name="Ye R.Z."/>
            <person name="Que T.C."/>
            <person name="Du C.H."/>
            <person name="Zhou Y.H."/>
            <person name="Cheng J.X."/>
            <person name="Dai P.F."/>
            <person name="Guo W.B."/>
            <person name="Han X.H."/>
            <person name="Huang E.J."/>
            <person name="Li L.F."/>
            <person name="Wei W."/>
            <person name="Gao Y.C."/>
            <person name="Liu J.Z."/>
            <person name="Shao H.Z."/>
            <person name="Wang X."/>
            <person name="Wang C.C."/>
            <person name="Yang T.C."/>
            <person name="Huo Q.B."/>
            <person name="Li W."/>
            <person name="Chen H.Y."/>
            <person name="Chen S.E."/>
            <person name="Zhou L.G."/>
            <person name="Ni X.B."/>
            <person name="Tian J.H."/>
            <person name="Sheng Y."/>
            <person name="Liu T."/>
            <person name="Pan Y.S."/>
            <person name="Xia L.Y."/>
            <person name="Li J."/>
            <person name="Zhao F."/>
            <person name="Cao W.C."/>
        </authorList>
    </citation>
    <scope>NUCLEOTIDE SEQUENCE</scope>
    <source>
        <strain evidence="2">Rsan-2018</strain>
    </source>
</reference>